<dbReference type="Gene3D" id="3.40.50.880">
    <property type="match status" value="1"/>
</dbReference>
<dbReference type="RefSeq" id="WP_379318674.1">
    <property type="nucleotide sequence ID" value="NZ_JBHTLM010000005.1"/>
</dbReference>
<name>A0ABW3RW56_9BACL</name>
<comment type="caution">
    <text evidence="2">The sequence shown here is derived from an EMBL/GenBank/DDBJ whole genome shotgun (WGS) entry which is preliminary data.</text>
</comment>
<dbReference type="InterPro" id="IPR052158">
    <property type="entry name" value="INH-QAR"/>
</dbReference>
<accession>A0ABW3RW56</accession>
<proteinExistence type="predicted"/>
<dbReference type="SUPFAM" id="SSF52317">
    <property type="entry name" value="Class I glutamine amidotransferase-like"/>
    <property type="match status" value="1"/>
</dbReference>
<keyword evidence="3" id="KW-1185">Reference proteome</keyword>
<reference evidence="3" key="1">
    <citation type="journal article" date="2019" name="Int. J. Syst. Evol. Microbiol.">
        <title>The Global Catalogue of Microorganisms (GCM) 10K type strain sequencing project: providing services to taxonomists for standard genome sequencing and annotation.</title>
        <authorList>
            <consortium name="The Broad Institute Genomics Platform"/>
            <consortium name="The Broad Institute Genome Sequencing Center for Infectious Disease"/>
            <person name="Wu L."/>
            <person name="Ma J."/>
        </authorList>
    </citation>
    <scope>NUCLEOTIDE SEQUENCE [LARGE SCALE GENOMIC DNA]</scope>
    <source>
        <strain evidence="3">CCUG 59189</strain>
    </source>
</reference>
<organism evidence="2 3">
    <name type="scientific">Paenibacillus puldeungensis</name>
    <dbReference type="NCBI Taxonomy" id="696536"/>
    <lineage>
        <taxon>Bacteria</taxon>
        <taxon>Bacillati</taxon>
        <taxon>Bacillota</taxon>
        <taxon>Bacilli</taxon>
        <taxon>Bacillales</taxon>
        <taxon>Paenibacillaceae</taxon>
        <taxon>Paenibacillus</taxon>
    </lineage>
</organism>
<evidence type="ECO:0000259" key="1">
    <source>
        <dbReference type="Pfam" id="PF01965"/>
    </source>
</evidence>
<evidence type="ECO:0000313" key="2">
    <source>
        <dbReference type="EMBL" id="MFD1176356.1"/>
    </source>
</evidence>
<dbReference type="Pfam" id="PF01965">
    <property type="entry name" value="DJ-1_PfpI"/>
    <property type="match status" value="1"/>
</dbReference>
<dbReference type="EMBL" id="JBHTLM010000005">
    <property type="protein sequence ID" value="MFD1176356.1"/>
    <property type="molecule type" value="Genomic_DNA"/>
</dbReference>
<feature type="domain" description="DJ-1/PfpI" evidence="1">
    <location>
        <begin position="2"/>
        <end position="161"/>
    </location>
</feature>
<dbReference type="PANTHER" id="PTHR43130">
    <property type="entry name" value="ARAC-FAMILY TRANSCRIPTIONAL REGULATOR"/>
    <property type="match status" value="1"/>
</dbReference>
<evidence type="ECO:0000313" key="3">
    <source>
        <dbReference type="Proteomes" id="UP001597262"/>
    </source>
</evidence>
<dbReference type="InterPro" id="IPR029062">
    <property type="entry name" value="Class_I_gatase-like"/>
</dbReference>
<dbReference type="PANTHER" id="PTHR43130:SF3">
    <property type="entry name" value="HTH-TYPE TRANSCRIPTIONAL REGULATOR RV1931C"/>
    <property type="match status" value="1"/>
</dbReference>
<gene>
    <name evidence="2" type="ORF">ACFQ3W_08585</name>
</gene>
<protein>
    <submittedName>
        <fullName evidence="2">DJ-1/PfpI family protein</fullName>
    </submittedName>
</protein>
<dbReference type="Proteomes" id="UP001597262">
    <property type="component" value="Unassembled WGS sequence"/>
</dbReference>
<sequence>MNVCCLYYDEFCEFEVVLAMNQFRGSHFAVALEDRAYLSEEGQKFLPDRMIQDVNPDEIDLLIIPGGDPSYLYDNAPLREFITALHEKNKLIAGICGGVELMAKFGVLDHKKCTGDGRGIVLNDNNREIFKHVTIVDEDVVRDGNCITSKGQAFIEFAIELGRVMNVFKNEQEAIDDYNWLKNIK</sequence>
<dbReference type="InterPro" id="IPR002818">
    <property type="entry name" value="DJ-1/PfpI"/>
</dbReference>